<name>D2IX38_URETH</name>
<dbReference type="GO" id="GO:0009007">
    <property type="term" value="F:site-specific DNA-methyltransferase (adenine-specific) activity"/>
    <property type="evidence" value="ECO:0007669"/>
    <property type="project" value="UniProtKB-UniRule"/>
</dbReference>
<dbReference type="REBASE" id="10742">
    <property type="entry name" value="M.BtsCI"/>
</dbReference>
<keyword evidence="4 7" id="KW-0808">Transferase</keyword>
<dbReference type="GO" id="GO:0006298">
    <property type="term" value="P:mismatch repair"/>
    <property type="evidence" value="ECO:0007669"/>
    <property type="project" value="TreeGrafter"/>
</dbReference>
<evidence type="ECO:0000256" key="1">
    <source>
        <dbReference type="ARBA" id="ARBA00006594"/>
    </source>
</evidence>
<dbReference type="InterPro" id="IPR023095">
    <property type="entry name" value="Ade_MeTrfase_dom_2"/>
</dbReference>
<dbReference type="GO" id="GO:1904047">
    <property type="term" value="F:S-adenosyl-L-methionine binding"/>
    <property type="evidence" value="ECO:0007669"/>
    <property type="project" value="TreeGrafter"/>
</dbReference>
<comment type="catalytic activity">
    <reaction evidence="6 7">
        <text>a 2'-deoxyadenosine in DNA + S-adenosyl-L-methionine = an N(6)-methyl-2'-deoxyadenosine in DNA + S-adenosyl-L-homocysteine + H(+)</text>
        <dbReference type="Rhea" id="RHEA:15197"/>
        <dbReference type="Rhea" id="RHEA-COMP:12418"/>
        <dbReference type="Rhea" id="RHEA-COMP:12419"/>
        <dbReference type="ChEBI" id="CHEBI:15378"/>
        <dbReference type="ChEBI" id="CHEBI:57856"/>
        <dbReference type="ChEBI" id="CHEBI:59789"/>
        <dbReference type="ChEBI" id="CHEBI:90615"/>
        <dbReference type="ChEBI" id="CHEBI:90616"/>
        <dbReference type="EC" id="2.1.1.72"/>
    </reaction>
</comment>
<dbReference type="EMBL" id="GQ449683">
    <property type="protein sequence ID" value="ACZ62643.1"/>
    <property type="molecule type" value="Genomic_DNA"/>
</dbReference>
<dbReference type="InterPro" id="IPR002052">
    <property type="entry name" value="DNA_methylase_N6_adenine_CS"/>
</dbReference>
<dbReference type="Gene3D" id="1.10.1020.10">
    <property type="entry name" value="Adenine-specific Methyltransferase, Domain 2"/>
    <property type="match status" value="1"/>
</dbReference>
<comment type="similarity">
    <text evidence="1 7">Belongs to the N(4)/N(6)-methyltransferase family.</text>
</comment>
<dbReference type="GO" id="GO:0032259">
    <property type="term" value="P:methylation"/>
    <property type="evidence" value="ECO:0007669"/>
    <property type="project" value="UniProtKB-KW"/>
</dbReference>
<dbReference type="AlphaFoldDB" id="D2IX38"/>
<dbReference type="SUPFAM" id="SSF53335">
    <property type="entry name" value="S-adenosyl-L-methionine-dependent methyltransferases"/>
    <property type="match status" value="2"/>
</dbReference>
<dbReference type="InterPro" id="IPR012327">
    <property type="entry name" value="MeTrfase_D12"/>
</dbReference>
<protein>
    <recommendedName>
        <fullName evidence="2 7">Site-specific DNA-methyltransferase (adenine-specific)</fullName>
        <ecNumber evidence="2 7">2.1.1.72</ecNumber>
    </recommendedName>
</protein>
<dbReference type="PROSITE" id="PS00092">
    <property type="entry name" value="N6_MTASE"/>
    <property type="match status" value="1"/>
</dbReference>
<dbReference type="PANTHER" id="PTHR30481:SF3">
    <property type="entry name" value="DNA ADENINE METHYLASE"/>
    <property type="match status" value="1"/>
</dbReference>
<dbReference type="NCBIfam" id="TIGR00571">
    <property type="entry name" value="dam"/>
    <property type="match status" value="1"/>
</dbReference>
<dbReference type="GO" id="GO:0009307">
    <property type="term" value="P:DNA restriction-modification system"/>
    <property type="evidence" value="ECO:0007669"/>
    <property type="project" value="InterPro"/>
</dbReference>
<evidence type="ECO:0000256" key="4">
    <source>
        <dbReference type="ARBA" id="ARBA00022679"/>
    </source>
</evidence>
<dbReference type="PRINTS" id="PR00505">
    <property type="entry name" value="D12N6MTFRASE"/>
</dbReference>
<dbReference type="InterPro" id="IPR029063">
    <property type="entry name" value="SAM-dependent_MTases_sf"/>
</dbReference>
<proteinExistence type="inferred from homology"/>
<evidence type="ECO:0000256" key="3">
    <source>
        <dbReference type="ARBA" id="ARBA00022603"/>
    </source>
</evidence>
<organism evidence="8">
    <name type="scientific">Ureibacillus thermosphaericus</name>
    <dbReference type="NCBI Taxonomy" id="51173"/>
    <lineage>
        <taxon>Bacteria</taxon>
        <taxon>Bacillati</taxon>
        <taxon>Bacillota</taxon>
        <taxon>Bacilli</taxon>
        <taxon>Bacillales</taxon>
        <taxon>Caryophanaceae</taxon>
        <taxon>Ureibacillus</taxon>
    </lineage>
</organism>
<evidence type="ECO:0000256" key="6">
    <source>
        <dbReference type="ARBA" id="ARBA00047942"/>
    </source>
</evidence>
<dbReference type="PANTHER" id="PTHR30481">
    <property type="entry name" value="DNA ADENINE METHYLASE"/>
    <property type="match status" value="1"/>
</dbReference>
<dbReference type="InterPro" id="IPR012186">
    <property type="entry name" value="Ade-mod_methylase_MStsI"/>
</dbReference>
<keyword evidence="3 7" id="KW-0489">Methyltransferase</keyword>
<evidence type="ECO:0000256" key="2">
    <source>
        <dbReference type="ARBA" id="ARBA00011900"/>
    </source>
</evidence>
<evidence type="ECO:0000256" key="7">
    <source>
        <dbReference type="RuleBase" id="RU361257"/>
    </source>
</evidence>
<dbReference type="Pfam" id="PF02086">
    <property type="entry name" value="MethyltransfD12"/>
    <property type="match status" value="2"/>
</dbReference>
<dbReference type="PIRSF" id="PIRSF036638">
    <property type="entry name" value="M_m6A_StsI"/>
    <property type="match status" value="1"/>
</dbReference>
<reference evidence="8" key="2">
    <citation type="journal article" date="2010" name="Nucleic Acids Res.">
        <title>Engineering Nt.BtsCI and Nb.BtsCI nicking enzymes and applications in generating long overhangs.</title>
        <authorList>
            <person name="Too P.H."/>
            <person name="Zhu Z."/>
            <person name="Chan S.H."/>
            <person name="Xu S.Y."/>
        </authorList>
    </citation>
    <scope>NUCLEOTIDE SEQUENCE</scope>
</reference>
<gene>
    <name evidence="8" type="primary">BtsCIM</name>
</gene>
<evidence type="ECO:0000256" key="5">
    <source>
        <dbReference type="ARBA" id="ARBA00022691"/>
    </source>
</evidence>
<reference evidence="8" key="1">
    <citation type="submission" date="2009-08" db="EMBL/GenBank/DDBJ databases">
        <authorList>
            <person name="Too P.H.M."/>
            <person name="Zhu Z."/>
            <person name="Chan S.H."/>
            <person name="Xu S.Y."/>
        </authorList>
    </citation>
    <scope>NUCLEOTIDE SEQUENCE</scope>
</reference>
<evidence type="ECO:0000313" key="8">
    <source>
        <dbReference type="EMBL" id="ACZ62643.1"/>
    </source>
</evidence>
<dbReference type="EC" id="2.1.1.72" evidence="2 7"/>
<dbReference type="GO" id="GO:0043565">
    <property type="term" value="F:sequence-specific DNA binding"/>
    <property type="evidence" value="ECO:0007669"/>
    <property type="project" value="TreeGrafter"/>
</dbReference>
<accession>D2IX38</accession>
<dbReference type="Gene3D" id="3.40.50.150">
    <property type="entry name" value="Vaccinia Virus protein VP39"/>
    <property type="match status" value="1"/>
</dbReference>
<sequence length="687" mass="80816">MRFIGSKVNLLKDIENFLKENINDDSSVFTDLFSGTGSVGEYFKKFYKVYSNDFLYFSYVLQQAKIVNNAVPEFKGLKKIGINEPISFLENEEFEIDDTYFITQNYSPFKDSERMYFSIENASRIDFIRQTLNKWKEQCLITDSEYFYLLAVLIEAVPFVSNISGTYGAYLKHWDKRALGKLTLEPLIVINNYKSNKAFNMDSNELVKTLRGDILYIDTPYNSRQYVTNYHLLETIALYDYPDIYGKTGLRPYKDKKSKYCYKRQAYEAFDELIRNAKHKHIIVSYSTDGILSIEEITEILIKYGLSSSFKLKKIPYRKYKSKHEQESDELFELLFYIQKDIPTVLEEETPFDLFSINGIEIEDMSRRGKNNICTTNSQKNRVTILERPQTKPEKKIIVEKYEKKVYVKSPLNYVGGKYKLLNQIIPLFPEKINTFVDLFAGGLNVGINVNANKIIANDINTFVVEVLKSFKDYTEEEIINHIKKRIYEFNLSKVNEEGFLAFREFYNKSKYRNPLDLYTLVCYSFNYQFRFNNNLEYNNPFGRNRSHFSSTLEKKLIKFIKAIQRKNIEIYNLEFQNFNFNNLTSEDLVYCDPPYLITTGSYNDGNRGFKDWDINQEKKLLQILDKLNSDGVRFALSNVLLHKGKKNELLINWARKYNIHHLNYNYSNSSHNTSKGDSDEVLITNY</sequence>
<keyword evidence="5 7" id="KW-0949">S-adenosyl-L-methionine</keyword>